<keyword evidence="10" id="KW-1185">Reference proteome</keyword>
<dbReference type="GO" id="GO:0051321">
    <property type="term" value="P:meiotic cell cycle"/>
    <property type="evidence" value="ECO:0007669"/>
    <property type="project" value="TreeGrafter"/>
</dbReference>
<dbReference type="EnsemblMetazoa" id="XM_017118024.1">
    <property type="protein sequence ID" value="XP_016973513.1"/>
    <property type="gene ID" value="LOC108040523"/>
</dbReference>
<feature type="compositionally biased region" description="Low complexity" evidence="6">
    <location>
        <begin position="198"/>
        <end position="211"/>
    </location>
</feature>
<dbReference type="Pfam" id="PF17681">
    <property type="entry name" value="GCP_N_terminal"/>
    <property type="match status" value="1"/>
</dbReference>
<feature type="domain" description="Gamma tubulin complex component protein N-terminal" evidence="8">
    <location>
        <begin position="373"/>
        <end position="583"/>
    </location>
</feature>
<dbReference type="GO" id="GO:0051011">
    <property type="term" value="F:microtubule minus-end binding"/>
    <property type="evidence" value="ECO:0007669"/>
    <property type="project" value="TreeGrafter"/>
</dbReference>
<evidence type="ECO:0000256" key="6">
    <source>
        <dbReference type="SAM" id="MobiDB-lite"/>
    </source>
</evidence>
<dbReference type="InterPro" id="IPR042241">
    <property type="entry name" value="GCP_C_sf"/>
</dbReference>
<dbReference type="InterPro" id="IPR007259">
    <property type="entry name" value="GCP"/>
</dbReference>
<evidence type="ECO:0000313" key="9">
    <source>
        <dbReference type="EnsemblMetazoa" id="XP_016973513.1"/>
    </source>
</evidence>
<evidence type="ECO:0000313" key="11">
    <source>
        <dbReference type="RefSeq" id="XP_016973513.1"/>
    </source>
</evidence>
<dbReference type="Pfam" id="PF04130">
    <property type="entry name" value="GCP_C_terminal"/>
    <property type="match status" value="1"/>
</dbReference>
<accession>A0A6P4EEQ7</accession>
<dbReference type="OrthoDB" id="66546at2759"/>
<comment type="subcellular location">
    <subcellularLocation>
        <location evidence="5">Cytoplasm</location>
        <location evidence="5">Cytoskeleton</location>
        <location evidence="5">Microtubule organizing center</location>
    </subcellularLocation>
</comment>
<dbReference type="GO" id="GO:0000930">
    <property type="term" value="C:gamma-tubulin complex"/>
    <property type="evidence" value="ECO:0007669"/>
    <property type="project" value="TreeGrafter"/>
</dbReference>
<feature type="region of interest" description="Disordered" evidence="6">
    <location>
        <begin position="291"/>
        <end position="310"/>
    </location>
</feature>
<evidence type="ECO:0000259" key="8">
    <source>
        <dbReference type="Pfam" id="PF17681"/>
    </source>
</evidence>
<dbReference type="RefSeq" id="XP_016973513.1">
    <property type="nucleotide sequence ID" value="XM_017118024.1"/>
</dbReference>
<evidence type="ECO:0000256" key="1">
    <source>
        <dbReference type="ARBA" id="ARBA00010337"/>
    </source>
</evidence>
<dbReference type="GO" id="GO:0051225">
    <property type="term" value="P:spindle assembly"/>
    <property type="evidence" value="ECO:0007669"/>
    <property type="project" value="TreeGrafter"/>
</dbReference>
<gene>
    <name evidence="11" type="primary">LOC108040523</name>
    <name evidence="9" type="synonym">108040523</name>
</gene>
<keyword evidence="2 5" id="KW-0963">Cytoplasm</keyword>
<dbReference type="CDD" id="cd22572">
    <property type="entry name" value="GCP5_NTD"/>
    <property type="match status" value="1"/>
</dbReference>
<proteinExistence type="inferred from homology"/>
<dbReference type="PANTHER" id="PTHR19302:SF33">
    <property type="entry name" value="GAMMA-TUBULIN COMPLEX COMPONENT 5"/>
    <property type="match status" value="1"/>
</dbReference>
<dbReference type="AlphaFoldDB" id="A0A6P4EEQ7"/>
<dbReference type="GO" id="GO:0005874">
    <property type="term" value="C:microtubule"/>
    <property type="evidence" value="ECO:0007669"/>
    <property type="project" value="UniProtKB-KW"/>
</dbReference>
<evidence type="ECO:0000256" key="4">
    <source>
        <dbReference type="ARBA" id="ARBA00023212"/>
    </source>
</evidence>
<feature type="region of interest" description="Disordered" evidence="6">
    <location>
        <begin position="185"/>
        <end position="225"/>
    </location>
</feature>
<dbReference type="GO" id="GO:0000922">
    <property type="term" value="C:spindle pole"/>
    <property type="evidence" value="ECO:0007669"/>
    <property type="project" value="InterPro"/>
</dbReference>
<evidence type="ECO:0000256" key="3">
    <source>
        <dbReference type="ARBA" id="ARBA00022701"/>
    </source>
</evidence>
<dbReference type="GeneID" id="108040523"/>
<feature type="compositionally biased region" description="Acidic residues" evidence="6">
    <location>
        <begin position="186"/>
        <end position="197"/>
    </location>
</feature>
<keyword evidence="4 5" id="KW-0206">Cytoskeleton</keyword>
<dbReference type="GO" id="GO:0031122">
    <property type="term" value="P:cytoplasmic microtubule organization"/>
    <property type="evidence" value="ECO:0007669"/>
    <property type="project" value="TreeGrafter"/>
</dbReference>
<name>A0A6P4EEQ7_DRORH</name>
<evidence type="ECO:0000313" key="10">
    <source>
        <dbReference type="Proteomes" id="UP001652680"/>
    </source>
</evidence>
<reference evidence="10" key="1">
    <citation type="journal article" date="2021" name="Elife">
        <title>Highly contiguous assemblies of 101 drosophilid genomes.</title>
        <authorList>
            <person name="Kim B.Y."/>
            <person name="Wang J.R."/>
            <person name="Miller D.E."/>
            <person name="Barmina O."/>
            <person name="Delaney E."/>
            <person name="Thompson A."/>
            <person name="Comeault A.A."/>
            <person name="Peede D."/>
            <person name="D'Agostino E.R."/>
            <person name="Pelaez J."/>
            <person name="Aguilar J.M."/>
            <person name="Haji D."/>
            <person name="Matsunaga T."/>
            <person name="Armstrong E.E."/>
            <person name="Zych M."/>
            <person name="Ogawa Y."/>
            <person name="Stamenkovic-Radak M."/>
            <person name="Jelic M."/>
            <person name="Veselinovic M.S."/>
            <person name="Tanaskovic M."/>
            <person name="Eric P."/>
            <person name="Gao J.J."/>
            <person name="Katoh T.K."/>
            <person name="Toda M.J."/>
            <person name="Watabe H."/>
            <person name="Watada M."/>
            <person name="Davis J.S."/>
            <person name="Moyle L.C."/>
            <person name="Manoli G."/>
            <person name="Bertolini E."/>
            <person name="Kostal V."/>
            <person name="Hawley R.S."/>
            <person name="Takahashi A."/>
            <person name="Jones C.D."/>
            <person name="Price D.K."/>
            <person name="Whiteman N."/>
            <person name="Kopp A."/>
            <person name="Matute D.R."/>
            <person name="Petrov D.A."/>
        </authorList>
    </citation>
    <scope>NUCLEOTIDE SEQUENCE [LARGE SCALE GENOMIC DNA]</scope>
</reference>
<dbReference type="GO" id="GO:0043015">
    <property type="term" value="F:gamma-tubulin binding"/>
    <property type="evidence" value="ECO:0007669"/>
    <property type="project" value="InterPro"/>
</dbReference>
<protein>
    <recommendedName>
        <fullName evidence="5">Gamma-tubulin complex component</fullName>
    </recommendedName>
</protein>
<evidence type="ECO:0000256" key="5">
    <source>
        <dbReference type="RuleBase" id="RU363050"/>
    </source>
</evidence>
<dbReference type="CTD" id="32478"/>
<keyword evidence="3 5" id="KW-0493">Microtubule</keyword>
<dbReference type="GO" id="GO:0007020">
    <property type="term" value="P:microtubule nucleation"/>
    <property type="evidence" value="ECO:0007669"/>
    <property type="project" value="InterPro"/>
</dbReference>
<dbReference type="InterPro" id="IPR041470">
    <property type="entry name" value="GCP_N"/>
</dbReference>
<evidence type="ECO:0000259" key="7">
    <source>
        <dbReference type="Pfam" id="PF04130"/>
    </source>
</evidence>
<dbReference type="PANTHER" id="PTHR19302">
    <property type="entry name" value="GAMMA TUBULIN COMPLEX PROTEIN"/>
    <property type="match status" value="1"/>
</dbReference>
<sequence>MTPPAGKGKWLTPKGMTRAERKAAIADNVEKLVRKLSGRKASEQDLRKNELRAWKLIRKYRYWSTICSKASRTLDLLVERFREEPGMSTFGDAVGELVTKLLPLPELEDIGEPDVELSLLDFLLSMTNEPVQNIRRHRELINELRRSLVVVIEAAERQEQEEKAALHPPPNPAETEVDWTALLSEDFLDPPGDDDNSSDSLSDWSDVSDCDTSSTLRPDENMGTTLELPDMASVYERAMQVAAATESGTTSFLPAAPHERGVRSSVFRIGLPLVLTLNNQSPHLRLSRLPQLEAPQPPATATEYETSDRNSDLLPRTIHAHWWRHDIKVFALPPDADPLANFAVSYVQFLNRNARGLIKLPLPNTTTEPCLLREILLMFVRPASCCFFEFNEQTRRIVARSNVSICTVAAGTMQDFLQGNVVPALEDMLELRRIIDEHTLAFDDSTTGTLECFAYGLRDLVRPISQLLIAYEQLVYDDPAKTTLIMFVFQFRKHFKQLRLLRHLAEDVILKKGPPHLRSAYLLSRLSRHTNPQVPHQKLATALLLVSLERYCNIIDSWWRRATLEDRRNEFIVERWVEEDSERRSYVRKRCVHPDEGPQAVEIFKKLHSCPFYQLMLDHALESGDTQDLLANVNLLGEMLTTSNKKQPLFLYDELAAQLFTQIETYCGPVPADEEDAQEPEKEMGQAADELLVKNAQGIQNRDLMAILTRPAQVRLLERQRCRETKKPMQFTNILKRLERSNTLALRDELPEALREILRRRQCLANEYAMRAYRVDLQLAEHVRFLRHTMLLEAYFLHLPYYTALFSQIENGDHWARSSVLSATLYEVLLPHYPQLADNIHVKVISKIASTSYKPYEALEALKLVYDMEVGLQRILTEKHMQGYNSVWRLMLKVKWAAWKLENLAFLRRKDRSPSAPLDLVGLTIRRLEILRFWLIYLINSLHTHIMQAVGQQFELRIGQCKNIRQLSTLHDEYMALLLTHCMLTDEFATFRVALEQLFHLVYVLDMEWASCACYLGDNDALSLDLTTSEYGDADSESDGRTLEYLALNQVVEIEVTYIRCHQTLAEIINTLVYKHDHGFLTALEVAINTSVPH</sequence>
<dbReference type="InterPro" id="IPR059169">
    <property type="entry name" value="GCP5_N_ext"/>
</dbReference>
<reference evidence="11" key="2">
    <citation type="submission" date="2025-04" db="UniProtKB">
        <authorList>
            <consortium name="RefSeq"/>
        </authorList>
    </citation>
    <scope>IDENTIFICATION</scope>
</reference>
<organism evidence="11">
    <name type="scientific">Drosophila rhopaloa</name>
    <name type="common">Fruit fly</name>
    <dbReference type="NCBI Taxonomy" id="1041015"/>
    <lineage>
        <taxon>Eukaryota</taxon>
        <taxon>Metazoa</taxon>
        <taxon>Ecdysozoa</taxon>
        <taxon>Arthropoda</taxon>
        <taxon>Hexapoda</taxon>
        <taxon>Insecta</taxon>
        <taxon>Pterygota</taxon>
        <taxon>Neoptera</taxon>
        <taxon>Endopterygota</taxon>
        <taxon>Diptera</taxon>
        <taxon>Brachycera</taxon>
        <taxon>Muscomorpha</taxon>
        <taxon>Ephydroidea</taxon>
        <taxon>Drosophilidae</taxon>
        <taxon>Drosophila</taxon>
        <taxon>Sophophora</taxon>
    </lineage>
</organism>
<comment type="similarity">
    <text evidence="1 5">Belongs to the TUBGCP family.</text>
</comment>
<dbReference type="Proteomes" id="UP001652680">
    <property type="component" value="Unassembled WGS sequence"/>
</dbReference>
<dbReference type="InterPro" id="IPR040457">
    <property type="entry name" value="GCP_C"/>
</dbReference>
<feature type="domain" description="Gamma tubulin complex component C-terminal" evidence="7">
    <location>
        <begin position="780"/>
        <end position="1088"/>
    </location>
</feature>
<reference evidence="9" key="3">
    <citation type="submission" date="2025-05" db="UniProtKB">
        <authorList>
            <consortium name="EnsemblMetazoa"/>
        </authorList>
    </citation>
    <scope>IDENTIFICATION</scope>
</reference>
<dbReference type="GO" id="GO:0000278">
    <property type="term" value="P:mitotic cell cycle"/>
    <property type="evidence" value="ECO:0007669"/>
    <property type="project" value="TreeGrafter"/>
</dbReference>
<dbReference type="Gene3D" id="1.20.120.1900">
    <property type="entry name" value="Gamma-tubulin complex, C-terminal domain"/>
    <property type="match status" value="1"/>
</dbReference>
<evidence type="ECO:0000256" key="2">
    <source>
        <dbReference type="ARBA" id="ARBA00022490"/>
    </source>
</evidence>